<accession>A0ABP9P7T6</accession>
<evidence type="ECO:0000313" key="3">
    <source>
        <dbReference type="Proteomes" id="UP001499852"/>
    </source>
</evidence>
<comment type="similarity">
    <text evidence="1">Belongs to the short-chain dehydrogenases/reductases (SDR) family.</text>
</comment>
<gene>
    <name evidence="2" type="ORF">GCM10023213_23620</name>
</gene>
<reference evidence="3" key="1">
    <citation type="journal article" date="2019" name="Int. J. Syst. Evol. Microbiol.">
        <title>The Global Catalogue of Microorganisms (GCM) 10K type strain sequencing project: providing services to taxonomists for standard genome sequencing and annotation.</title>
        <authorList>
            <consortium name="The Broad Institute Genomics Platform"/>
            <consortium name="The Broad Institute Genome Sequencing Center for Infectious Disease"/>
            <person name="Wu L."/>
            <person name="Ma J."/>
        </authorList>
    </citation>
    <scope>NUCLEOTIDE SEQUENCE [LARGE SCALE GENOMIC DNA]</scope>
    <source>
        <strain evidence="3">JCM 18053</strain>
    </source>
</reference>
<sequence length="261" mass="27663">MYDCLMIHPLFDLTGRAALVTGGSKGLGKAMARAFAEAGADVFISSRSEGELKSAAAEIGEGLPVRVEWMVADMVDRAQVKALAAEAVKRLGKVDILINNAGSNQPQAIDEITDEAWDRIVELDLTSCMALTRALVPGMKERQWGRVIHISSVLGVGSKEKRNAYSACKAGLIGLAKASAIDLGTYNITVNCLCPGPFLTDLPMSLLSDPEKEAFANRTALKRWGQPRELAGPALMLASEAGSYITGEALLVDGGAFARAL</sequence>
<organism evidence="2 3">
    <name type="scientific">Prosthecobacter algae</name>
    <dbReference type="NCBI Taxonomy" id="1144682"/>
    <lineage>
        <taxon>Bacteria</taxon>
        <taxon>Pseudomonadati</taxon>
        <taxon>Verrucomicrobiota</taxon>
        <taxon>Verrucomicrobiia</taxon>
        <taxon>Verrucomicrobiales</taxon>
        <taxon>Verrucomicrobiaceae</taxon>
        <taxon>Prosthecobacter</taxon>
    </lineage>
</organism>
<dbReference type="InterPro" id="IPR002347">
    <property type="entry name" value="SDR_fam"/>
</dbReference>
<dbReference type="Proteomes" id="UP001499852">
    <property type="component" value="Unassembled WGS sequence"/>
</dbReference>
<evidence type="ECO:0000256" key="1">
    <source>
        <dbReference type="ARBA" id="ARBA00006484"/>
    </source>
</evidence>
<keyword evidence="3" id="KW-1185">Reference proteome</keyword>
<dbReference type="Pfam" id="PF13561">
    <property type="entry name" value="adh_short_C2"/>
    <property type="match status" value="1"/>
</dbReference>
<dbReference type="EMBL" id="BAABIA010000004">
    <property type="protein sequence ID" value="GAA5140676.1"/>
    <property type="molecule type" value="Genomic_DNA"/>
</dbReference>
<dbReference type="PANTHER" id="PTHR42879">
    <property type="entry name" value="3-OXOACYL-(ACYL-CARRIER-PROTEIN) REDUCTASE"/>
    <property type="match status" value="1"/>
</dbReference>
<dbReference type="SUPFAM" id="SSF51735">
    <property type="entry name" value="NAD(P)-binding Rossmann-fold domains"/>
    <property type="match status" value="1"/>
</dbReference>
<dbReference type="InterPro" id="IPR036291">
    <property type="entry name" value="NAD(P)-bd_dom_sf"/>
</dbReference>
<proteinExistence type="inferred from homology"/>
<dbReference type="PRINTS" id="PR00081">
    <property type="entry name" value="GDHRDH"/>
</dbReference>
<dbReference type="Gene3D" id="3.40.50.720">
    <property type="entry name" value="NAD(P)-binding Rossmann-like Domain"/>
    <property type="match status" value="1"/>
</dbReference>
<protein>
    <submittedName>
        <fullName evidence="2">SDR family NAD(P)-dependent oxidoreductase</fullName>
    </submittedName>
</protein>
<dbReference type="InterPro" id="IPR050259">
    <property type="entry name" value="SDR"/>
</dbReference>
<dbReference type="CDD" id="cd05233">
    <property type="entry name" value="SDR_c"/>
    <property type="match status" value="1"/>
</dbReference>
<evidence type="ECO:0000313" key="2">
    <source>
        <dbReference type="EMBL" id="GAA5140676.1"/>
    </source>
</evidence>
<name>A0ABP9P7T6_9BACT</name>
<comment type="caution">
    <text evidence="2">The sequence shown here is derived from an EMBL/GenBank/DDBJ whole genome shotgun (WGS) entry which is preliminary data.</text>
</comment>
<dbReference type="PRINTS" id="PR00080">
    <property type="entry name" value="SDRFAMILY"/>
</dbReference>